<comment type="similarity">
    <text evidence="1 3">Belongs to the UDP-glycosyltransferase family.</text>
</comment>
<dbReference type="AlphaFoldDB" id="A0A9Q0KTN9"/>
<dbReference type="OrthoDB" id="5835829at2759"/>
<evidence type="ECO:0000256" key="1">
    <source>
        <dbReference type="ARBA" id="ARBA00009995"/>
    </source>
</evidence>
<keyword evidence="6" id="KW-1185">Reference proteome</keyword>
<proteinExistence type="inferred from homology"/>
<evidence type="ECO:0000256" key="2">
    <source>
        <dbReference type="ARBA" id="ARBA00022679"/>
    </source>
</evidence>
<dbReference type="InterPro" id="IPR002213">
    <property type="entry name" value="UDP_glucos_trans"/>
</dbReference>
<dbReference type="Proteomes" id="UP001141806">
    <property type="component" value="Unassembled WGS sequence"/>
</dbReference>
<comment type="caution">
    <text evidence="5">The sequence shown here is derived from an EMBL/GenBank/DDBJ whole genome shotgun (WGS) entry which is preliminary data.</text>
</comment>
<dbReference type="SUPFAM" id="SSF53756">
    <property type="entry name" value="UDP-Glycosyltransferase/glycogen phosphorylase"/>
    <property type="match status" value="1"/>
</dbReference>
<dbReference type="Gene3D" id="3.40.50.2000">
    <property type="entry name" value="Glycogen Phosphorylase B"/>
    <property type="match status" value="2"/>
</dbReference>
<evidence type="ECO:0000313" key="5">
    <source>
        <dbReference type="EMBL" id="KAJ4976089.1"/>
    </source>
</evidence>
<keyword evidence="2 3" id="KW-0808">Transferase</keyword>
<sequence>MDSNSPMHIVLFPFMSKGHTIPILHLARLLLLRTGITVTIFTTHTNSPFIRQFLGDIQQSLISIIELEFPSNIPELPLGVESTDHLPSMSLFVPFADATKLMQPYFERSLNSLSTSGGVSCIISDGFLYWTQPSAEKFGIPRLVFYGMNNYAITICRVLAMDRSHLRLGPDEPFTVPGFPWIKLTLNDFEPVFNGSETEGPHFEFVLKTAIATGKSQGVVVNSLYELESAFVDYYNREFVPKAWCVGPFCLAEAPKFDQPREIPDWMKWLNQKSAEGRSVLYVAFGSQAEITQEQLREMAIGLERSKVSFLWVVKSKGEVLEELEEKVKGRGLLVREWVDQVEILRHESVNGFMSHCGWNSTLESICESVPILAWPMMAEQHLNARLVGDELGVGLRILASNGSVRGFVGAETVEKMVKELMEGEEGKKVRRKVKEVGEAARKAMEEGGSSWRSLDQLINETCR</sequence>
<name>A0A9Q0KTN9_9MAGN</name>
<dbReference type="EMBL" id="JAMYWD010000003">
    <property type="protein sequence ID" value="KAJ4976089.1"/>
    <property type="molecule type" value="Genomic_DNA"/>
</dbReference>
<dbReference type="PROSITE" id="PS00375">
    <property type="entry name" value="UDPGT"/>
    <property type="match status" value="1"/>
</dbReference>
<gene>
    <name evidence="5" type="ORF">NE237_001195</name>
</gene>
<accession>A0A9Q0KTN9</accession>
<evidence type="ECO:0000313" key="6">
    <source>
        <dbReference type="Proteomes" id="UP001141806"/>
    </source>
</evidence>
<dbReference type="PANTHER" id="PTHR48047">
    <property type="entry name" value="GLYCOSYLTRANSFERASE"/>
    <property type="match status" value="1"/>
</dbReference>
<organism evidence="5 6">
    <name type="scientific">Protea cynaroides</name>
    <dbReference type="NCBI Taxonomy" id="273540"/>
    <lineage>
        <taxon>Eukaryota</taxon>
        <taxon>Viridiplantae</taxon>
        <taxon>Streptophyta</taxon>
        <taxon>Embryophyta</taxon>
        <taxon>Tracheophyta</taxon>
        <taxon>Spermatophyta</taxon>
        <taxon>Magnoliopsida</taxon>
        <taxon>Proteales</taxon>
        <taxon>Proteaceae</taxon>
        <taxon>Protea</taxon>
    </lineage>
</organism>
<protein>
    <recommendedName>
        <fullName evidence="4">Glycosyltransferase</fullName>
        <ecNumber evidence="4">2.4.1.-</ecNumber>
    </recommendedName>
</protein>
<evidence type="ECO:0000256" key="3">
    <source>
        <dbReference type="RuleBase" id="RU003718"/>
    </source>
</evidence>
<dbReference type="PANTHER" id="PTHR48047:SF51">
    <property type="entry name" value="GLYCOSYLTRANSFERASE"/>
    <property type="match status" value="1"/>
</dbReference>
<dbReference type="CDD" id="cd03784">
    <property type="entry name" value="GT1_Gtf-like"/>
    <property type="match status" value="1"/>
</dbReference>
<dbReference type="InterPro" id="IPR035595">
    <property type="entry name" value="UDP_glycos_trans_CS"/>
</dbReference>
<dbReference type="FunFam" id="3.40.50.2000:FF:000107">
    <property type="entry name" value="Glycosyltransferase"/>
    <property type="match status" value="1"/>
</dbReference>
<reference evidence="5" key="1">
    <citation type="journal article" date="2023" name="Plant J.">
        <title>The genome of the king protea, Protea cynaroides.</title>
        <authorList>
            <person name="Chang J."/>
            <person name="Duong T.A."/>
            <person name="Schoeman C."/>
            <person name="Ma X."/>
            <person name="Roodt D."/>
            <person name="Barker N."/>
            <person name="Li Z."/>
            <person name="Van de Peer Y."/>
            <person name="Mizrachi E."/>
        </authorList>
    </citation>
    <scope>NUCLEOTIDE SEQUENCE</scope>
    <source>
        <tissue evidence="5">Young leaves</tissue>
    </source>
</reference>
<evidence type="ECO:0000256" key="4">
    <source>
        <dbReference type="RuleBase" id="RU362057"/>
    </source>
</evidence>
<dbReference type="EC" id="2.4.1.-" evidence="4"/>
<dbReference type="GO" id="GO:0035251">
    <property type="term" value="F:UDP-glucosyltransferase activity"/>
    <property type="evidence" value="ECO:0007669"/>
    <property type="project" value="TreeGrafter"/>
</dbReference>
<keyword evidence="3" id="KW-0328">Glycosyltransferase</keyword>
<dbReference type="Pfam" id="PF00201">
    <property type="entry name" value="UDPGT"/>
    <property type="match status" value="1"/>
</dbReference>